<dbReference type="AlphaFoldDB" id="A0A8N4IC27"/>
<dbReference type="OrthoDB" id="10367218at2759"/>
<accession>A0A8N4IC27</accession>
<dbReference type="PANTHER" id="PTHR35510:SF1">
    <property type="entry name" value="DBH-LIKE MONOOXYGENASE"/>
    <property type="match status" value="1"/>
</dbReference>
<evidence type="ECO:0000313" key="2">
    <source>
        <dbReference type="RefSeq" id="XP_029118635.1"/>
    </source>
</evidence>
<dbReference type="PANTHER" id="PTHR35510">
    <property type="entry name" value="DBH-LIKE MONOOXYGENASE"/>
    <property type="match status" value="1"/>
</dbReference>
<evidence type="ECO:0000313" key="1">
    <source>
        <dbReference type="Proteomes" id="UP000504607"/>
    </source>
</evidence>
<name>A0A8N4IC27_ELAGV</name>
<proteinExistence type="predicted"/>
<gene>
    <name evidence="2" type="primary">LOC109505473</name>
</gene>
<protein>
    <submittedName>
        <fullName evidence="2">Uncharacterized protein LOC109505473</fullName>
    </submittedName>
</protein>
<keyword evidence="1" id="KW-1185">Reference proteome</keyword>
<dbReference type="Proteomes" id="UP000504607">
    <property type="component" value="Chromosome 2"/>
</dbReference>
<reference evidence="2" key="1">
    <citation type="submission" date="2025-08" db="UniProtKB">
        <authorList>
            <consortium name="RefSeq"/>
        </authorList>
    </citation>
    <scope>IDENTIFICATION</scope>
</reference>
<organism evidence="1 2">
    <name type="scientific">Elaeis guineensis var. tenera</name>
    <name type="common">Oil palm</name>
    <dbReference type="NCBI Taxonomy" id="51953"/>
    <lineage>
        <taxon>Eukaryota</taxon>
        <taxon>Viridiplantae</taxon>
        <taxon>Streptophyta</taxon>
        <taxon>Embryophyta</taxon>
        <taxon>Tracheophyta</taxon>
        <taxon>Spermatophyta</taxon>
        <taxon>Magnoliopsida</taxon>
        <taxon>Liliopsida</taxon>
        <taxon>Arecaceae</taxon>
        <taxon>Arecoideae</taxon>
        <taxon>Cocoseae</taxon>
        <taxon>Elaeidinae</taxon>
        <taxon>Elaeis</taxon>
    </lineage>
</organism>
<dbReference type="RefSeq" id="XP_029118635.1">
    <property type="nucleotide sequence ID" value="XM_029262802.1"/>
</dbReference>
<sequence>MAKFLWAKVKRKDLEVGHTDLDDYLFASQSKKIKTLEEESIIPLEFEQQLPKEHIYSCVQETRAVMAENIPDFGLKENSKFSFHEPLDALVVQSPRSSDVSFRLHPYLISDTKSQYFLPSDPNLMIMEEVPMDNKPVPVKNHFDVVPSLPSQALTAHVIEDIMSRSNLLEPMEAEEEQDDSMELEEDREQQYHVTAQLYASNSVLWSGNKKQGSLPLRSLSCLERGLLHQKSCWCWSLFFTIIIL</sequence>